<dbReference type="Pfam" id="PF11845">
    <property type="entry name" value="Tll0287-like"/>
    <property type="match status" value="1"/>
</dbReference>
<evidence type="ECO:0000256" key="2">
    <source>
        <dbReference type="ARBA" id="ARBA00004370"/>
    </source>
</evidence>
<dbReference type="Gene3D" id="6.10.340.10">
    <property type="match status" value="1"/>
</dbReference>
<accession>A0ABZ1BLH6</accession>
<dbReference type="GO" id="GO:0005524">
    <property type="term" value="F:ATP binding"/>
    <property type="evidence" value="ECO:0007669"/>
    <property type="project" value="UniProtKB-KW"/>
</dbReference>
<name>A0ABZ1BLH6_9FIRM</name>
<keyword evidence="8" id="KW-0175">Coiled coil</keyword>
<protein>
    <recommendedName>
        <fullName evidence="3">histidine kinase</fullName>
        <ecNumber evidence="3">2.7.13.3</ecNumber>
    </recommendedName>
</protein>
<feature type="coiled-coil region" evidence="8">
    <location>
        <begin position="283"/>
        <end position="338"/>
    </location>
</feature>
<dbReference type="SUPFAM" id="SSF47384">
    <property type="entry name" value="Homodimeric domain of signal transducing histidine kinase"/>
    <property type="match status" value="1"/>
</dbReference>
<evidence type="ECO:0000256" key="6">
    <source>
        <dbReference type="ARBA" id="ARBA00022777"/>
    </source>
</evidence>
<dbReference type="InterPro" id="IPR036890">
    <property type="entry name" value="HATPase_C_sf"/>
</dbReference>
<dbReference type="PROSITE" id="PS50109">
    <property type="entry name" value="HIS_KIN"/>
    <property type="match status" value="1"/>
</dbReference>
<keyword evidence="4" id="KW-0597">Phosphoprotein</keyword>
<dbReference type="InterPro" id="IPR003660">
    <property type="entry name" value="HAMP_dom"/>
</dbReference>
<dbReference type="SMART" id="SM00387">
    <property type="entry name" value="HATPase_c"/>
    <property type="match status" value="1"/>
</dbReference>
<dbReference type="Gene3D" id="3.30.565.10">
    <property type="entry name" value="Histidine kinase-like ATPase, C-terminal domain"/>
    <property type="match status" value="1"/>
</dbReference>
<dbReference type="InterPro" id="IPR003594">
    <property type="entry name" value="HATPase_dom"/>
</dbReference>
<dbReference type="Pfam" id="PF00672">
    <property type="entry name" value="HAMP"/>
    <property type="match status" value="1"/>
</dbReference>
<feature type="domain" description="HAMP" evidence="10">
    <location>
        <begin position="245"/>
        <end position="298"/>
    </location>
</feature>
<evidence type="ECO:0000313" key="11">
    <source>
        <dbReference type="EMBL" id="WRP13425.1"/>
    </source>
</evidence>
<dbReference type="PROSITE" id="PS50885">
    <property type="entry name" value="HAMP"/>
    <property type="match status" value="1"/>
</dbReference>
<keyword evidence="11" id="KW-0067">ATP-binding</keyword>
<dbReference type="InterPro" id="IPR003661">
    <property type="entry name" value="HisK_dim/P_dom"/>
</dbReference>
<dbReference type="Pfam" id="PF00512">
    <property type="entry name" value="HisKA"/>
    <property type="match status" value="1"/>
</dbReference>
<sequence>MTPGGESVRLWERLEVRLLGSVAAVALAMSLASFGWDAYRQRLDAERTLTDRARAVTKQFLAVRSFVAQAETERLHSEPGSFHHLDPVAVARVVGEIFGAGSEATVREVWVGAASPQHRPDPVEQAALARFEAEPGVTEYAVVSGPEATPAAGGPEPVSGTGRLFRYVAPIYLEASCLSCHQQGAWAGQTGAEPPAVGDVMGAISIAVPIDSFEASVASAIRDRLWFTVYLTGISLAVLAFLLRRQVIGPLGKLTAMASRFATGDLRPAPVPRGAAGETAMLASVMNDMAAALRELYEDLESKVEERTRRLQEANAILREKQAELERAQQLQSEFLATVSHELRTPLTSILAFTELMLEEERVAQDAALREYLTDIRECAQRLYGQINDLLDLARIEAGRMQLDRQPFDVREAVEACLRRIEPLATRKGLAVLHPQGAAAVWVEADRSRVEQILMNLLSNAVKFTRAGRIAVEIEPGAEPDGGMVRIDVSDTGIGIRPEHQAIIFEKFRQVDSSASREYPGSGLGLALARHLVEMHGGRIWVRSAPGQGSTFSFTLPAASGVAARPAGG</sequence>
<evidence type="ECO:0000259" key="9">
    <source>
        <dbReference type="PROSITE" id="PS50109"/>
    </source>
</evidence>
<dbReference type="CDD" id="cd00082">
    <property type="entry name" value="HisKA"/>
    <property type="match status" value="1"/>
</dbReference>
<dbReference type="PRINTS" id="PR00344">
    <property type="entry name" value="BCTRLSENSOR"/>
</dbReference>
<dbReference type="PANTHER" id="PTHR43047:SF72">
    <property type="entry name" value="OSMOSENSING HISTIDINE PROTEIN KINASE SLN1"/>
    <property type="match status" value="1"/>
</dbReference>
<dbReference type="Gene3D" id="1.10.287.130">
    <property type="match status" value="1"/>
</dbReference>
<dbReference type="SUPFAM" id="SSF55874">
    <property type="entry name" value="ATPase domain of HSP90 chaperone/DNA topoisomerase II/histidine kinase"/>
    <property type="match status" value="1"/>
</dbReference>
<dbReference type="InterPro" id="IPR036097">
    <property type="entry name" value="HisK_dim/P_sf"/>
</dbReference>
<evidence type="ECO:0000256" key="4">
    <source>
        <dbReference type="ARBA" id="ARBA00022553"/>
    </source>
</evidence>
<evidence type="ECO:0000313" key="12">
    <source>
        <dbReference type="Proteomes" id="UP001333102"/>
    </source>
</evidence>
<keyword evidence="7" id="KW-0902">Two-component regulatory system</keyword>
<evidence type="ECO:0000256" key="8">
    <source>
        <dbReference type="SAM" id="Coils"/>
    </source>
</evidence>
<dbReference type="InterPro" id="IPR021796">
    <property type="entry name" value="Tll0287-like_dom"/>
</dbReference>
<keyword evidence="6" id="KW-0418">Kinase</keyword>
<evidence type="ECO:0000256" key="7">
    <source>
        <dbReference type="ARBA" id="ARBA00023012"/>
    </source>
</evidence>
<keyword evidence="12" id="KW-1185">Reference proteome</keyword>
<dbReference type="CDD" id="cd06225">
    <property type="entry name" value="HAMP"/>
    <property type="match status" value="1"/>
</dbReference>
<evidence type="ECO:0000256" key="3">
    <source>
        <dbReference type="ARBA" id="ARBA00012438"/>
    </source>
</evidence>
<proteinExistence type="predicted"/>
<dbReference type="SMART" id="SM00304">
    <property type="entry name" value="HAMP"/>
    <property type="match status" value="1"/>
</dbReference>
<reference evidence="12" key="1">
    <citation type="submission" date="2023-12" db="EMBL/GenBank/DDBJ databases">
        <title>Novel isolates from deep terrestrial aquifers shed light on the physiology and ecology of the class Limnochordia.</title>
        <authorList>
            <person name="Karnachuk O.V."/>
            <person name="Lukina A.P."/>
            <person name="Avakyan M.R."/>
            <person name="Kadnikov V."/>
            <person name="Begmatov S."/>
            <person name="Beletsky A.V."/>
            <person name="Mardanov A.V."/>
            <person name="Ravin N.V."/>
        </authorList>
    </citation>
    <scope>NUCLEOTIDE SEQUENCE [LARGE SCALE GENOMIC DNA]</scope>
    <source>
        <strain evidence="12">LN</strain>
    </source>
</reference>
<comment type="catalytic activity">
    <reaction evidence="1">
        <text>ATP + protein L-histidine = ADP + protein N-phospho-L-histidine.</text>
        <dbReference type="EC" id="2.7.13.3"/>
    </reaction>
</comment>
<evidence type="ECO:0000259" key="10">
    <source>
        <dbReference type="PROSITE" id="PS50885"/>
    </source>
</evidence>
<keyword evidence="11" id="KW-0547">Nucleotide-binding</keyword>
<dbReference type="CDD" id="cd16922">
    <property type="entry name" value="HATPase_EvgS-ArcB-TorS-like"/>
    <property type="match status" value="1"/>
</dbReference>
<organism evidence="11 12">
    <name type="scientific">Geochorda subterranea</name>
    <dbReference type="NCBI Taxonomy" id="3109564"/>
    <lineage>
        <taxon>Bacteria</taxon>
        <taxon>Bacillati</taxon>
        <taxon>Bacillota</taxon>
        <taxon>Limnochordia</taxon>
        <taxon>Limnochordales</taxon>
        <taxon>Geochordaceae</taxon>
        <taxon>Geochorda</taxon>
    </lineage>
</organism>
<dbReference type="InterPro" id="IPR004358">
    <property type="entry name" value="Sig_transdc_His_kin-like_C"/>
</dbReference>
<dbReference type="Pfam" id="PF02518">
    <property type="entry name" value="HATPase_c"/>
    <property type="match status" value="1"/>
</dbReference>
<keyword evidence="5" id="KW-0808">Transferase</keyword>
<dbReference type="Proteomes" id="UP001333102">
    <property type="component" value="Chromosome"/>
</dbReference>
<comment type="subcellular location">
    <subcellularLocation>
        <location evidence="2">Membrane</location>
    </subcellularLocation>
</comment>
<gene>
    <name evidence="11" type="ORF">VLY81_08160</name>
</gene>
<dbReference type="InterPro" id="IPR005467">
    <property type="entry name" value="His_kinase_dom"/>
</dbReference>
<feature type="domain" description="Histidine kinase" evidence="9">
    <location>
        <begin position="338"/>
        <end position="560"/>
    </location>
</feature>
<evidence type="ECO:0000256" key="5">
    <source>
        <dbReference type="ARBA" id="ARBA00022679"/>
    </source>
</evidence>
<dbReference type="RefSeq" id="WP_324667670.1">
    <property type="nucleotide sequence ID" value="NZ_CP141614.1"/>
</dbReference>
<evidence type="ECO:0000256" key="1">
    <source>
        <dbReference type="ARBA" id="ARBA00000085"/>
    </source>
</evidence>
<dbReference type="EC" id="2.7.13.3" evidence="3"/>
<dbReference type="PANTHER" id="PTHR43047">
    <property type="entry name" value="TWO-COMPONENT HISTIDINE PROTEIN KINASE"/>
    <property type="match status" value="1"/>
</dbReference>
<dbReference type="EMBL" id="CP141614">
    <property type="protein sequence ID" value="WRP13425.1"/>
    <property type="molecule type" value="Genomic_DNA"/>
</dbReference>
<dbReference type="SMART" id="SM00388">
    <property type="entry name" value="HisKA"/>
    <property type="match status" value="1"/>
</dbReference>